<keyword evidence="1" id="KW-0812">Transmembrane</keyword>
<accession>Q4L6T7</accession>
<dbReference type="EMBL" id="AP006716">
    <property type="protein sequence ID" value="BAE04638.1"/>
    <property type="molecule type" value="Genomic_DNA"/>
</dbReference>
<gene>
    <name evidence="2" type="ordered locus">SH0478</name>
    <name evidence="3" type="ordered locus">SH1329</name>
</gene>
<name>Q4L6T7_STAHJ</name>
<feature type="transmembrane region" description="Helical" evidence="1">
    <location>
        <begin position="6"/>
        <end position="24"/>
    </location>
</feature>
<sequence length="49" mass="5785">MSFNKFIYWLLYLQYSVLLARFLMGQLQPVVFSLSCSLKSLAKILCIYM</sequence>
<keyword evidence="1" id="KW-1133">Transmembrane helix</keyword>
<dbReference type="Proteomes" id="UP000000543">
    <property type="component" value="Chromosome"/>
</dbReference>
<dbReference type="AlphaFoldDB" id="Q4L6T7"/>
<organism evidence="3 4">
    <name type="scientific">Staphylococcus haemolyticus (strain JCSC1435)</name>
    <dbReference type="NCBI Taxonomy" id="279808"/>
    <lineage>
        <taxon>Bacteria</taxon>
        <taxon>Bacillati</taxon>
        <taxon>Bacillota</taxon>
        <taxon>Bacilli</taxon>
        <taxon>Bacillales</taxon>
        <taxon>Staphylococcaceae</taxon>
        <taxon>Staphylococcus</taxon>
    </lineage>
</organism>
<dbReference type="EMBL" id="AP006716">
    <property type="protein sequence ID" value="BAE03787.1"/>
    <property type="molecule type" value="Genomic_DNA"/>
</dbReference>
<protein>
    <submittedName>
        <fullName evidence="3">Uncharacterized protein</fullName>
    </submittedName>
</protein>
<evidence type="ECO:0000256" key="1">
    <source>
        <dbReference type="SAM" id="Phobius"/>
    </source>
</evidence>
<keyword evidence="1" id="KW-0472">Membrane</keyword>
<dbReference type="KEGG" id="sha:SH0478"/>
<dbReference type="KEGG" id="sha:SH1329"/>
<dbReference type="HOGENOM" id="CLU_214514_0_0_9"/>
<evidence type="ECO:0000313" key="3">
    <source>
        <dbReference type="EMBL" id="BAE04638.1"/>
    </source>
</evidence>
<evidence type="ECO:0000313" key="4">
    <source>
        <dbReference type="Proteomes" id="UP000000543"/>
    </source>
</evidence>
<proteinExistence type="predicted"/>
<reference evidence="3 4" key="1">
    <citation type="journal article" date="2005" name="J. Bacteriol.">
        <title>Whole-genome sequencing of Staphylococcus haemolyticus uncovers the extreme plasticity of its genome and the evolution of human-colonizing staphylococcal species.</title>
        <authorList>
            <person name="Takeuchi F."/>
            <person name="Watanabe S."/>
            <person name="Baba T."/>
            <person name="Yuzawa H."/>
            <person name="Ito T."/>
            <person name="Morimoto Y."/>
            <person name="Kuroda M."/>
            <person name="Cui L."/>
            <person name="Takahashi M."/>
            <person name="Ankai A."/>
            <person name="Baba S."/>
            <person name="Fukui S."/>
            <person name="Lee J.C."/>
            <person name="Hiramatsu K."/>
        </authorList>
    </citation>
    <scope>NUCLEOTIDE SEQUENCE [LARGE SCALE GENOMIC DNA]</scope>
    <source>
        <strain evidence="3 4">JCSC1435</strain>
    </source>
</reference>
<evidence type="ECO:0000313" key="2">
    <source>
        <dbReference type="EMBL" id="BAE03787.1"/>
    </source>
</evidence>